<feature type="transmembrane region" description="Helical" evidence="7">
    <location>
        <begin position="154"/>
        <end position="176"/>
    </location>
</feature>
<accession>A0A2N3PJS9</accession>
<dbReference type="GeneID" id="97290337"/>
<evidence type="ECO:0000313" key="10">
    <source>
        <dbReference type="Proteomes" id="UP000233350"/>
    </source>
</evidence>
<feature type="transmembrane region" description="Helical" evidence="7">
    <location>
        <begin position="78"/>
        <end position="98"/>
    </location>
</feature>
<dbReference type="AlphaFoldDB" id="A0A2N3PJS9"/>
<dbReference type="InterPro" id="IPR035906">
    <property type="entry name" value="MetI-like_sf"/>
</dbReference>
<dbReference type="SUPFAM" id="SSF161098">
    <property type="entry name" value="MetI-like"/>
    <property type="match status" value="1"/>
</dbReference>
<feature type="transmembrane region" description="Helical" evidence="7">
    <location>
        <begin position="188"/>
        <end position="208"/>
    </location>
</feature>
<dbReference type="RefSeq" id="WP_006802778.1">
    <property type="nucleotide sequence ID" value="NZ_CABKOI010000020.1"/>
</dbReference>
<dbReference type="GO" id="GO:0005886">
    <property type="term" value="C:plasma membrane"/>
    <property type="evidence" value="ECO:0007669"/>
    <property type="project" value="UniProtKB-SubCell"/>
</dbReference>
<dbReference type="PANTHER" id="PTHR30183:SF8">
    <property type="entry name" value="MOLYBDENUM TRANSPORT SYSTEM PERMEASE"/>
    <property type="match status" value="1"/>
</dbReference>
<comment type="subcellular location">
    <subcellularLocation>
        <location evidence="1 7">Cell membrane</location>
        <topology evidence="1 7">Multi-pass membrane protein</topology>
    </subcellularLocation>
</comment>
<evidence type="ECO:0000256" key="4">
    <source>
        <dbReference type="ARBA" id="ARBA00022692"/>
    </source>
</evidence>
<dbReference type="STRING" id="556267.HWAG_01082"/>
<dbReference type="CDD" id="cd06261">
    <property type="entry name" value="TM_PBP2"/>
    <property type="match status" value="1"/>
</dbReference>
<evidence type="ECO:0000256" key="1">
    <source>
        <dbReference type="ARBA" id="ARBA00004651"/>
    </source>
</evidence>
<keyword evidence="6 7" id="KW-0472">Membrane</keyword>
<dbReference type="InterPro" id="IPR000515">
    <property type="entry name" value="MetI-like"/>
</dbReference>
<evidence type="ECO:0000256" key="6">
    <source>
        <dbReference type="ARBA" id="ARBA00023136"/>
    </source>
</evidence>
<feature type="transmembrane region" description="Helical" evidence="7">
    <location>
        <begin position="127"/>
        <end position="147"/>
    </location>
</feature>
<evidence type="ECO:0000256" key="3">
    <source>
        <dbReference type="ARBA" id="ARBA00022475"/>
    </source>
</evidence>
<name>A0A2N3PJS9_9HELI</name>
<keyword evidence="10" id="KW-1185">Reference proteome</keyword>
<dbReference type="OrthoDB" id="9795403at2"/>
<dbReference type="Pfam" id="PF00528">
    <property type="entry name" value="BPD_transp_1"/>
    <property type="match status" value="1"/>
</dbReference>
<dbReference type="Gene3D" id="1.10.3720.10">
    <property type="entry name" value="MetI-like"/>
    <property type="match status" value="1"/>
</dbReference>
<gene>
    <name evidence="9" type="ORF">BCM31_07220</name>
</gene>
<comment type="similarity">
    <text evidence="7">Belongs to the binding-protein-dependent transport system permease family.</text>
</comment>
<keyword evidence="3" id="KW-1003">Cell membrane</keyword>
<dbReference type="PANTHER" id="PTHR30183">
    <property type="entry name" value="MOLYBDENUM TRANSPORT SYSTEM PERMEASE PROTEIN MODB"/>
    <property type="match status" value="1"/>
</dbReference>
<feature type="domain" description="ABC transmembrane type-1" evidence="8">
    <location>
        <begin position="8"/>
        <end position="205"/>
    </location>
</feature>
<reference evidence="9 10" key="1">
    <citation type="submission" date="2016-07" db="EMBL/GenBank/DDBJ databases">
        <title>Detection of Helicobacter winghamensis from caecal content of red fox (Vulpes vulpes).</title>
        <authorList>
            <person name="Zanoni R.G."/>
            <person name="Florio D."/>
            <person name="Caffara M."/>
            <person name="Renzi M."/>
            <person name="Parisi A."/>
            <person name="Pasquali F."/>
            <person name="Manfreda G."/>
        </authorList>
    </citation>
    <scope>NUCLEOTIDE SEQUENCE [LARGE SCALE GENOMIC DNA]</scope>
    <source>
        <strain evidence="9 10">295_13</strain>
    </source>
</reference>
<comment type="caution">
    <text evidence="9">The sequence shown here is derived from an EMBL/GenBank/DDBJ whole genome shotgun (WGS) entry which is preliminary data.</text>
</comment>
<evidence type="ECO:0000256" key="5">
    <source>
        <dbReference type="ARBA" id="ARBA00022989"/>
    </source>
</evidence>
<keyword evidence="5 7" id="KW-1133">Transmembrane helix</keyword>
<evidence type="ECO:0000259" key="8">
    <source>
        <dbReference type="PROSITE" id="PS50928"/>
    </source>
</evidence>
<feature type="transmembrane region" description="Helical" evidence="7">
    <location>
        <begin position="39"/>
        <end position="66"/>
    </location>
</feature>
<keyword evidence="2 7" id="KW-0813">Transport</keyword>
<dbReference type="GO" id="GO:0055085">
    <property type="term" value="P:transmembrane transport"/>
    <property type="evidence" value="ECO:0007669"/>
    <property type="project" value="InterPro"/>
</dbReference>
<evidence type="ECO:0000313" key="9">
    <source>
        <dbReference type="EMBL" id="PKT81446.1"/>
    </source>
</evidence>
<protein>
    <recommendedName>
        <fullName evidence="8">ABC transmembrane type-1 domain-containing protein</fullName>
    </recommendedName>
</protein>
<sequence>MQISLEPLFLSLKVGFVCLGLHLVFGVLLGYYLSRANGLVATICDICVTLPLVFPPIALGYFLLVLFGKYGMLGFLDLLFSFEAVVLASFIAGLPLVVKPIESAFSERTKTLELVSFTLGRSWLDTFIFISLPCIIKTLITALFLGFARSIGEVGITLLIGGNIIGKTETISLAIYNAALSAEYEIAGFYAMILGGVALAIFLILRVLQKPNL</sequence>
<dbReference type="PROSITE" id="PS50928">
    <property type="entry name" value="ABC_TM1"/>
    <property type="match status" value="1"/>
</dbReference>
<proteinExistence type="inferred from homology"/>
<evidence type="ECO:0000256" key="2">
    <source>
        <dbReference type="ARBA" id="ARBA00022448"/>
    </source>
</evidence>
<dbReference type="Proteomes" id="UP000233350">
    <property type="component" value="Unassembled WGS sequence"/>
</dbReference>
<keyword evidence="4 7" id="KW-0812">Transmembrane</keyword>
<organism evidence="9 10">
    <name type="scientific">Helicobacter winghamensis</name>
    <dbReference type="NCBI Taxonomy" id="157268"/>
    <lineage>
        <taxon>Bacteria</taxon>
        <taxon>Pseudomonadati</taxon>
        <taxon>Campylobacterota</taxon>
        <taxon>Epsilonproteobacteria</taxon>
        <taxon>Campylobacterales</taxon>
        <taxon>Helicobacteraceae</taxon>
        <taxon>Helicobacter</taxon>
    </lineage>
</organism>
<feature type="transmembrane region" description="Helical" evidence="7">
    <location>
        <begin position="12"/>
        <end position="33"/>
    </location>
</feature>
<dbReference type="EMBL" id="MBPK01000022">
    <property type="protein sequence ID" value="PKT81446.1"/>
    <property type="molecule type" value="Genomic_DNA"/>
</dbReference>
<evidence type="ECO:0000256" key="7">
    <source>
        <dbReference type="RuleBase" id="RU363032"/>
    </source>
</evidence>